<dbReference type="Proteomes" id="UP000824202">
    <property type="component" value="Unassembled WGS sequence"/>
</dbReference>
<keyword evidence="1" id="KW-0732">Signal</keyword>
<dbReference type="EMBL" id="DXFT01000013">
    <property type="protein sequence ID" value="HIX02617.1"/>
    <property type="molecule type" value="Genomic_DNA"/>
</dbReference>
<dbReference type="Gene3D" id="3.80.10.10">
    <property type="entry name" value="Ribonuclease Inhibitor"/>
    <property type="match status" value="1"/>
</dbReference>
<accession>A0A9D1UY56</accession>
<protein>
    <submittedName>
        <fullName evidence="2">Leucine-rich repeat domain-containing protein</fullName>
    </submittedName>
</protein>
<evidence type="ECO:0000313" key="3">
    <source>
        <dbReference type="Proteomes" id="UP000824202"/>
    </source>
</evidence>
<sequence>MRALILAWICLLVAGIGNQVQAAKPVEVDGLFYEITGTNTVRIVGSGRNEAALVIPEQVTIKNATYIVTAVGAAFAIPDKNGKIKQTGWGMLQKVVIPNTVTRLEPYAFAAQAQLSEVQLPESLRVIGQEAFA</sequence>
<reference evidence="2" key="2">
    <citation type="submission" date="2021-04" db="EMBL/GenBank/DDBJ databases">
        <authorList>
            <person name="Gilroy R."/>
        </authorList>
    </citation>
    <scope>NUCLEOTIDE SEQUENCE</scope>
    <source>
        <strain evidence="2">23274</strain>
    </source>
</reference>
<feature type="non-terminal residue" evidence="2">
    <location>
        <position position="133"/>
    </location>
</feature>
<dbReference type="InterPro" id="IPR026906">
    <property type="entry name" value="LRR_5"/>
</dbReference>
<dbReference type="AlphaFoldDB" id="A0A9D1UY56"/>
<feature type="chain" id="PRO_5038745209" evidence="1">
    <location>
        <begin position="23"/>
        <end position="133"/>
    </location>
</feature>
<gene>
    <name evidence="2" type="ORF">H9863_00670</name>
</gene>
<evidence type="ECO:0000256" key="1">
    <source>
        <dbReference type="SAM" id="SignalP"/>
    </source>
</evidence>
<evidence type="ECO:0000313" key="2">
    <source>
        <dbReference type="EMBL" id="HIX02617.1"/>
    </source>
</evidence>
<reference evidence="2" key="1">
    <citation type="journal article" date="2021" name="PeerJ">
        <title>Extensive microbial diversity within the chicken gut microbiome revealed by metagenomics and culture.</title>
        <authorList>
            <person name="Gilroy R."/>
            <person name="Ravi A."/>
            <person name="Getino M."/>
            <person name="Pursley I."/>
            <person name="Horton D.L."/>
            <person name="Alikhan N.F."/>
            <person name="Baker D."/>
            <person name="Gharbi K."/>
            <person name="Hall N."/>
            <person name="Watson M."/>
            <person name="Adriaenssens E.M."/>
            <person name="Foster-Nyarko E."/>
            <person name="Jarju S."/>
            <person name="Secka A."/>
            <person name="Antonio M."/>
            <person name="Oren A."/>
            <person name="Chaudhuri R.R."/>
            <person name="La Ragione R."/>
            <person name="Hildebrand F."/>
            <person name="Pallen M.J."/>
        </authorList>
    </citation>
    <scope>NUCLEOTIDE SEQUENCE</scope>
    <source>
        <strain evidence="2">23274</strain>
    </source>
</reference>
<dbReference type="Pfam" id="PF13306">
    <property type="entry name" value="LRR_5"/>
    <property type="match status" value="1"/>
</dbReference>
<feature type="signal peptide" evidence="1">
    <location>
        <begin position="1"/>
        <end position="22"/>
    </location>
</feature>
<comment type="caution">
    <text evidence="2">The sequence shown here is derived from an EMBL/GenBank/DDBJ whole genome shotgun (WGS) entry which is preliminary data.</text>
</comment>
<proteinExistence type="predicted"/>
<name>A0A9D1UY56_9BACT</name>
<organism evidence="2 3">
    <name type="scientific">Candidatus Odoribacter faecigallinarum</name>
    <dbReference type="NCBI Taxonomy" id="2838706"/>
    <lineage>
        <taxon>Bacteria</taxon>
        <taxon>Pseudomonadati</taxon>
        <taxon>Bacteroidota</taxon>
        <taxon>Bacteroidia</taxon>
        <taxon>Bacteroidales</taxon>
        <taxon>Odoribacteraceae</taxon>
        <taxon>Odoribacter</taxon>
    </lineage>
</organism>
<dbReference type="InterPro" id="IPR032675">
    <property type="entry name" value="LRR_dom_sf"/>
</dbReference>